<proteinExistence type="inferred from homology"/>
<organism evidence="7 8">
    <name type="scientific">Thermodesulforhabdus norvegica</name>
    <dbReference type="NCBI Taxonomy" id="39841"/>
    <lineage>
        <taxon>Bacteria</taxon>
        <taxon>Pseudomonadati</taxon>
        <taxon>Thermodesulfobacteriota</taxon>
        <taxon>Syntrophobacteria</taxon>
        <taxon>Syntrophobacterales</taxon>
        <taxon>Thermodesulforhabdaceae</taxon>
        <taxon>Thermodesulforhabdus</taxon>
    </lineage>
</organism>
<feature type="coiled-coil region" evidence="5">
    <location>
        <begin position="128"/>
        <end position="155"/>
    </location>
</feature>
<dbReference type="EMBL" id="FOUU01000003">
    <property type="protein sequence ID" value="SFM75930.1"/>
    <property type="molecule type" value="Genomic_DNA"/>
</dbReference>
<dbReference type="Gene3D" id="1.20.1200.10">
    <property type="entry name" value="Cobalamin adenosyltransferase-like"/>
    <property type="match status" value="1"/>
</dbReference>
<dbReference type="PANTHER" id="PTHR12213">
    <property type="entry name" value="CORRINOID ADENOSYLTRANSFERASE"/>
    <property type="match status" value="1"/>
</dbReference>
<evidence type="ECO:0000259" key="6">
    <source>
        <dbReference type="Pfam" id="PF01923"/>
    </source>
</evidence>
<gene>
    <name evidence="7" type="ORF">SAMN05660836_01406</name>
</gene>
<accession>A0A1I4THA6</accession>
<keyword evidence="2 4" id="KW-0547">Nucleotide-binding</keyword>
<evidence type="ECO:0000313" key="7">
    <source>
        <dbReference type="EMBL" id="SFM75930.1"/>
    </source>
</evidence>
<dbReference type="GO" id="GO:0009236">
    <property type="term" value="P:cobalamin biosynthetic process"/>
    <property type="evidence" value="ECO:0007669"/>
    <property type="project" value="UniProtKB-UniRule"/>
</dbReference>
<comment type="pathway">
    <text evidence="4">Cofactor biosynthesis; adenosylcobalamin biosynthesis; adenosylcobalamin from cob(II)yrinate a,c-diamide: step 2/7.</text>
</comment>
<dbReference type="EC" id="2.5.1.17" evidence="4"/>
<evidence type="ECO:0000256" key="3">
    <source>
        <dbReference type="ARBA" id="ARBA00022840"/>
    </source>
</evidence>
<evidence type="ECO:0000256" key="5">
    <source>
        <dbReference type="SAM" id="Coils"/>
    </source>
</evidence>
<sequence length="181" mass="20529">MERPSQGKEIFVFSKKGDSGETSLLSGERVPKHHIRPETYGTIDEASSALGIARALTGLSELKSTITEIQQDLVVLGAELACSDRNSRYRITEEHISRLERWIEKFQEQVTLPRRFVLPGDSLTGAVLDLARTIVRRAERRCSELRERGEFIRKEVPAFLNRLADLLFVMARYADALEKAE</sequence>
<dbReference type="UniPathway" id="UPA00148">
    <property type="reaction ID" value="UER00233"/>
</dbReference>
<dbReference type="InterPro" id="IPR036451">
    <property type="entry name" value="CblAdoTrfase-like_sf"/>
</dbReference>
<evidence type="ECO:0000256" key="1">
    <source>
        <dbReference type="ARBA" id="ARBA00022679"/>
    </source>
</evidence>
<dbReference type="PANTHER" id="PTHR12213:SF0">
    <property type="entry name" value="CORRINOID ADENOSYLTRANSFERASE MMAB"/>
    <property type="match status" value="1"/>
</dbReference>
<feature type="domain" description="Cobalamin adenosyltransferase-like" evidence="6">
    <location>
        <begin position="13"/>
        <end position="174"/>
    </location>
</feature>
<keyword evidence="8" id="KW-1185">Reference proteome</keyword>
<comment type="catalytic activity">
    <reaction evidence="4">
        <text>2 cob(II)yrinate a,c diamide + reduced [electron-transfer flavoprotein] + 2 ATP = 2 adenosylcob(III)yrinate a,c-diamide + 2 triphosphate + oxidized [electron-transfer flavoprotein] + 3 H(+)</text>
        <dbReference type="Rhea" id="RHEA:11528"/>
        <dbReference type="Rhea" id="RHEA-COMP:10685"/>
        <dbReference type="Rhea" id="RHEA-COMP:10686"/>
        <dbReference type="ChEBI" id="CHEBI:15378"/>
        <dbReference type="ChEBI" id="CHEBI:18036"/>
        <dbReference type="ChEBI" id="CHEBI:30616"/>
        <dbReference type="ChEBI" id="CHEBI:57692"/>
        <dbReference type="ChEBI" id="CHEBI:58307"/>
        <dbReference type="ChEBI" id="CHEBI:58503"/>
        <dbReference type="ChEBI" id="CHEBI:58537"/>
        <dbReference type="EC" id="2.5.1.17"/>
    </reaction>
</comment>
<dbReference type="InterPro" id="IPR029499">
    <property type="entry name" value="PduO-typ"/>
</dbReference>
<dbReference type="Proteomes" id="UP000199611">
    <property type="component" value="Unassembled WGS sequence"/>
</dbReference>
<name>A0A1I4THA6_9BACT</name>
<keyword evidence="1 4" id="KW-0808">Transferase</keyword>
<dbReference type="Pfam" id="PF01923">
    <property type="entry name" value="Cob_adeno_trans"/>
    <property type="match status" value="1"/>
</dbReference>
<comment type="catalytic activity">
    <reaction evidence="4">
        <text>2 cob(II)alamin + reduced [electron-transfer flavoprotein] + 2 ATP = 2 adenosylcob(III)alamin + 2 triphosphate + oxidized [electron-transfer flavoprotein] + 3 H(+)</text>
        <dbReference type="Rhea" id="RHEA:28671"/>
        <dbReference type="Rhea" id="RHEA-COMP:10685"/>
        <dbReference type="Rhea" id="RHEA-COMP:10686"/>
        <dbReference type="ChEBI" id="CHEBI:15378"/>
        <dbReference type="ChEBI" id="CHEBI:16304"/>
        <dbReference type="ChEBI" id="CHEBI:18036"/>
        <dbReference type="ChEBI" id="CHEBI:18408"/>
        <dbReference type="ChEBI" id="CHEBI:30616"/>
        <dbReference type="ChEBI" id="CHEBI:57692"/>
        <dbReference type="ChEBI" id="CHEBI:58307"/>
        <dbReference type="EC" id="2.5.1.17"/>
    </reaction>
</comment>
<reference evidence="8" key="1">
    <citation type="submission" date="2016-10" db="EMBL/GenBank/DDBJ databases">
        <authorList>
            <person name="Varghese N."/>
            <person name="Submissions S."/>
        </authorList>
    </citation>
    <scope>NUCLEOTIDE SEQUENCE [LARGE SCALE GENOMIC DNA]</scope>
    <source>
        <strain evidence="8">DSM 9990</strain>
    </source>
</reference>
<evidence type="ECO:0000256" key="4">
    <source>
        <dbReference type="RuleBase" id="RU366026"/>
    </source>
</evidence>
<protein>
    <recommendedName>
        <fullName evidence="4">Corrinoid adenosyltransferase</fullName>
        <ecNumber evidence="4">2.5.1.17</ecNumber>
    </recommendedName>
    <alternativeName>
        <fullName evidence="4">Cob(II)alamin adenosyltransferase</fullName>
    </alternativeName>
    <alternativeName>
        <fullName evidence="4">Cob(II)yrinic acid a,c-diamide adenosyltransferase</fullName>
    </alternativeName>
    <alternativeName>
        <fullName evidence="4">Cobinamide/cobalamin adenosyltransferase</fullName>
    </alternativeName>
</protein>
<keyword evidence="4" id="KW-0169">Cobalamin biosynthesis</keyword>
<keyword evidence="5" id="KW-0175">Coiled coil</keyword>
<dbReference type="InterPro" id="IPR016030">
    <property type="entry name" value="CblAdoTrfase-like"/>
</dbReference>
<dbReference type="STRING" id="39841.SAMN05660836_01406"/>
<evidence type="ECO:0000313" key="8">
    <source>
        <dbReference type="Proteomes" id="UP000199611"/>
    </source>
</evidence>
<dbReference type="AlphaFoldDB" id="A0A1I4THA6"/>
<dbReference type="OrthoDB" id="9778896at2"/>
<dbReference type="GO" id="GO:0005524">
    <property type="term" value="F:ATP binding"/>
    <property type="evidence" value="ECO:0007669"/>
    <property type="project" value="UniProtKB-UniRule"/>
</dbReference>
<evidence type="ECO:0000256" key="2">
    <source>
        <dbReference type="ARBA" id="ARBA00022741"/>
    </source>
</evidence>
<dbReference type="GO" id="GO:0008817">
    <property type="term" value="F:corrinoid adenosyltransferase activity"/>
    <property type="evidence" value="ECO:0007669"/>
    <property type="project" value="UniProtKB-UniRule"/>
</dbReference>
<dbReference type="SUPFAM" id="SSF89028">
    <property type="entry name" value="Cobalamin adenosyltransferase-like"/>
    <property type="match status" value="1"/>
</dbReference>
<comment type="similarity">
    <text evidence="4">Belongs to the Cob(I)alamin adenosyltransferase family.</text>
</comment>
<dbReference type="NCBIfam" id="TIGR00636">
    <property type="entry name" value="PduO_Nterm"/>
    <property type="match status" value="1"/>
</dbReference>
<dbReference type="RefSeq" id="WP_093394552.1">
    <property type="nucleotide sequence ID" value="NZ_FOUU01000003.1"/>
</dbReference>
<keyword evidence="3 4" id="KW-0067">ATP-binding</keyword>